<evidence type="ECO:0000256" key="3">
    <source>
        <dbReference type="ARBA" id="ARBA00022833"/>
    </source>
</evidence>
<dbReference type="InterPro" id="IPR018473">
    <property type="entry name" value="Hermes_transposase_DNA-db"/>
</dbReference>
<dbReference type="SUPFAM" id="SSF140996">
    <property type="entry name" value="Hermes dimerisation domain"/>
    <property type="match status" value="2"/>
</dbReference>
<name>Q6IKK0_DROME</name>
<dbReference type="GO" id="GO:0003677">
    <property type="term" value="F:DNA binding"/>
    <property type="evidence" value="ECO:0007669"/>
    <property type="project" value="InterPro"/>
</dbReference>
<dbReference type="Gene3D" id="1.10.10.1070">
    <property type="entry name" value="Zinc finger, BED domain-containing"/>
    <property type="match status" value="2"/>
</dbReference>
<accession>Q6IKK0</accession>
<feature type="domain" description="BED-type" evidence="5">
    <location>
        <begin position="24"/>
        <end position="70"/>
    </location>
</feature>
<dbReference type="PROSITE" id="PS50808">
    <property type="entry name" value="ZF_BED"/>
    <property type="match status" value="2"/>
</dbReference>
<feature type="domain" description="BED-type" evidence="5">
    <location>
        <begin position="200"/>
        <end position="246"/>
    </location>
</feature>
<sequence length="322" mass="35990">MEEKADIIKTKILNGTYSVAIQRKGKSVIWSILCDILKENGTVLDGWLYCSKCRKVLKFVPNHISNLSRHKCCLTLRRPTELKIVSESDKEEAIEVCTQWVVQDCQSFSAVTGAGFKNLVQFFLKIGAVYGEHVDVDDLLPDPTTLSLKAHSEAEEKGTLVSAAIKEAVDSDSGGTMTATADLIKKKIMNGAYTVANQRKGKSVIWSILCDIFKEDETVLDGWLFCSKCRKVLKFIQNHTSNLSRHKCCLQLRRPTELKIVSEIDREEAIEKCTQWVVQDRQSFSAVTGAGFKNLVQFFLKIGAVYGDQVDVDDLLPDPTTC</sequence>
<keyword evidence="2 4" id="KW-0863">Zinc-finger</keyword>
<dbReference type="SMART" id="SM00614">
    <property type="entry name" value="ZnF_BED"/>
    <property type="match status" value="2"/>
</dbReference>
<evidence type="ECO:0000256" key="1">
    <source>
        <dbReference type="ARBA" id="ARBA00022723"/>
    </source>
</evidence>
<dbReference type="InterPro" id="IPR003656">
    <property type="entry name" value="Znf_BED"/>
</dbReference>
<evidence type="ECO:0000256" key="4">
    <source>
        <dbReference type="PROSITE-ProRule" id="PRU00027"/>
    </source>
</evidence>
<evidence type="ECO:0000313" key="6">
    <source>
        <dbReference type="EMBL" id="DAA03872.1"/>
    </source>
</evidence>
<dbReference type="AlphaFoldDB" id="Q6IKK0"/>
<keyword evidence="1" id="KW-0479">Metal-binding</keyword>
<organism evidence="6">
    <name type="scientific">Drosophila melanogaster</name>
    <name type="common">Fruit fly</name>
    <dbReference type="NCBI Taxonomy" id="7227"/>
    <lineage>
        <taxon>Eukaryota</taxon>
        <taxon>Metazoa</taxon>
        <taxon>Ecdysozoa</taxon>
        <taxon>Arthropoda</taxon>
        <taxon>Hexapoda</taxon>
        <taxon>Insecta</taxon>
        <taxon>Pterygota</taxon>
        <taxon>Neoptera</taxon>
        <taxon>Endopterygota</taxon>
        <taxon>Diptera</taxon>
        <taxon>Brachycera</taxon>
        <taxon>Muscomorpha</taxon>
        <taxon>Ephydroidea</taxon>
        <taxon>Drosophilidae</taxon>
        <taxon>Drosophila</taxon>
        <taxon>Sophophora</taxon>
    </lineage>
</organism>
<proteinExistence type="predicted"/>
<gene>
    <name evidence="6" type="ORF">HDC12224</name>
</gene>
<keyword evidence="3" id="KW-0862">Zinc</keyword>
<evidence type="ECO:0000259" key="5">
    <source>
        <dbReference type="PROSITE" id="PS50808"/>
    </source>
</evidence>
<reference evidence="6" key="1">
    <citation type="journal article" date="2003" name="Genome Biol.">
        <title>An integrated gene annotation and transcriptional profiling approach towards the full gene content of the Drosophila genome.</title>
        <authorList>
            <person name="Hild M."/>
            <person name="Beckmann B."/>
            <person name="Haas S.A."/>
            <person name="Koch B."/>
            <person name="Solovyev V."/>
            <person name="Busold C."/>
            <person name="Fellenberg K."/>
            <person name="Boutros M."/>
            <person name="Vingron M."/>
            <person name="Sauer F."/>
            <person name="Hoheisel J.D."/>
            <person name="Paro R."/>
        </authorList>
    </citation>
    <scope>NUCLEOTIDE SEQUENCE</scope>
</reference>
<dbReference type="GO" id="GO:0008270">
    <property type="term" value="F:zinc ion binding"/>
    <property type="evidence" value="ECO:0007669"/>
    <property type="project" value="UniProtKB-KW"/>
</dbReference>
<protein>
    <submittedName>
        <fullName evidence="6">HDC12224</fullName>
    </submittedName>
</protein>
<dbReference type="Pfam" id="PF10683">
    <property type="entry name" value="DBD_Tnp_Hermes"/>
    <property type="match status" value="2"/>
</dbReference>
<evidence type="ECO:0000256" key="2">
    <source>
        <dbReference type="ARBA" id="ARBA00022771"/>
    </source>
</evidence>
<dbReference type="EMBL" id="BK002366">
    <property type="protein sequence ID" value="DAA03872.1"/>
    <property type="molecule type" value="Genomic_DNA"/>
</dbReference>